<proteinExistence type="predicted"/>
<name>A0A2S6AAG6_9NOCA</name>
<sequence length="360" mass="39347">MTFSFSPTPPAARKVDHVRVIQWTTGKVGKLSLRGILDDPRLELAGVYAYSDDKVGVDAGRLCGRPDTGVLATADIDALLALEADTVLYTPFMADLDHATRLLESGLDVISTNLFLNVGGIRGETEQKLAAACERGNSSLHITGINPGWINAVTTALTAVCRDVRSISISESADVSVYESAETWQALGISRPEATPELIEIAKLWMSTFRDSVQRMGVALGYEFDDMDFAIEYATAAETVDLGWIRIEKDTIAAVRGGWAGKVGEKSVVRSNVAWYLTDKLNESWEFDDDHYHIVIDGEPEVRTRIRFVPPDSWGNHEWDTMTAMPAVNSVFDVARAPAGISTLKEVGLPCAPADLWLSR</sequence>
<protein>
    <recommendedName>
        <fullName evidence="1">2,4-diaminopentanoate dehydrogenase C-terminal domain-containing protein</fullName>
    </recommendedName>
</protein>
<dbReference type="Proteomes" id="UP000238356">
    <property type="component" value="Unassembled WGS sequence"/>
</dbReference>
<dbReference type="EMBL" id="PSZD01000004">
    <property type="protein sequence ID" value="PPJ30507.1"/>
    <property type="molecule type" value="Genomic_DNA"/>
</dbReference>
<keyword evidence="3" id="KW-1185">Reference proteome</keyword>
<dbReference type="Gene3D" id="3.40.50.720">
    <property type="entry name" value="NAD(P)-binding Rossmann-like Domain"/>
    <property type="match status" value="1"/>
</dbReference>
<dbReference type="Pfam" id="PF19328">
    <property type="entry name" value="DAP_DH_C"/>
    <property type="match status" value="1"/>
</dbReference>
<dbReference type="SUPFAM" id="SSF51735">
    <property type="entry name" value="NAD(P)-binding Rossmann-fold domains"/>
    <property type="match status" value="1"/>
</dbReference>
<organism evidence="2 3">
    <name type="scientific">Nocardia nova</name>
    <dbReference type="NCBI Taxonomy" id="37330"/>
    <lineage>
        <taxon>Bacteria</taxon>
        <taxon>Bacillati</taxon>
        <taxon>Actinomycetota</taxon>
        <taxon>Actinomycetes</taxon>
        <taxon>Mycobacteriales</taxon>
        <taxon>Nocardiaceae</taxon>
        <taxon>Nocardia</taxon>
    </lineage>
</organism>
<dbReference type="AlphaFoldDB" id="A0A2S6AAG6"/>
<feature type="domain" description="2,4-diaminopentanoate dehydrogenase C-terminal" evidence="1">
    <location>
        <begin position="153"/>
        <end position="352"/>
    </location>
</feature>
<evidence type="ECO:0000313" key="3">
    <source>
        <dbReference type="Proteomes" id="UP000238356"/>
    </source>
</evidence>
<dbReference type="CDD" id="cd24146">
    <property type="entry name" value="nat-AmDH_N_like"/>
    <property type="match status" value="1"/>
</dbReference>
<evidence type="ECO:0000313" key="2">
    <source>
        <dbReference type="EMBL" id="PPJ30507.1"/>
    </source>
</evidence>
<dbReference type="InterPro" id="IPR045760">
    <property type="entry name" value="DAP_DH_C"/>
</dbReference>
<gene>
    <name evidence="2" type="ORF">C5F51_08450</name>
</gene>
<accession>A0A2S6AAG6</accession>
<evidence type="ECO:0000259" key="1">
    <source>
        <dbReference type="Pfam" id="PF19328"/>
    </source>
</evidence>
<reference evidence="2 3" key="1">
    <citation type="submission" date="2018-02" db="EMBL/GenBank/DDBJ databases">
        <title>8 Nocardia nova and 1 Nocardia cyriacigeorgica strain used for evolution to TMP-SMX.</title>
        <authorList>
            <person name="Mehta H."/>
            <person name="Weng J."/>
            <person name="Shamoo Y."/>
        </authorList>
    </citation>
    <scope>NUCLEOTIDE SEQUENCE [LARGE SCALE GENOMIC DNA]</scope>
    <source>
        <strain evidence="2 3">BAA2227</strain>
    </source>
</reference>
<comment type="caution">
    <text evidence="2">The sequence shown here is derived from an EMBL/GenBank/DDBJ whole genome shotgun (WGS) entry which is preliminary data.</text>
</comment>
<dbReference type="InterPro" id="IPR036291">
    <property type="entry name" value="NAD(P)-bd_dom_sf"/>
</dbReference>